<dbReference type="Proteomes" id="UP001208017">
    <property type="component" value="Unassembled WGS sequence"/>
</dbReference>
<name>A0ABT3X3K3_9BACL</name>
<accession>A0ABT3X3K3</accession>
<dbReference type="InterPro" id="IPR013784">
    <property type="entry name" value="Carb-bd-like_fold"/>
</dbReference>
<dbReference type="EMBL" id="JAPMLT010000002">
    <property type="protein sequence ID" value="MCX7569329.1"/>
    <property type="molecule type" value="Genomic_DNA"/>
</dbReference>
<evidence type="ECO:0000313" key="4">
    <source>
        <dbReference type="Proteomes" id="UP001208017"/>
    </source>
</evidence>
<keyword evidence="1 2" id="KW-0732">Signal</keyword>
<dbReference type="Gene3D" id="2.60.40.1120">
    <property type="entry name" value="Carboxypeptidase-like, regulatory domain"/>
    <property type="match status" value="3"/>
</dbReference>
<comment type="caution">
    <text evidence="3">The sequence shown here is derived from an EMBL/GenBank/DDBJ whole genome shotgun (WGS) entry which is preliminary data.</text>
</comment>
<feature type="chain" id="PRO_5047136937" evidence="2">
    <location>
        <begin position="33"/>
        <end position="294"/>
    </location>
</feature>
<reference evidence="3 4" key="1">
    <citation type="submission" date="2022-11" db="EMBL/GenBank/DDBJ databases">
        <title>Study of microbial diversity in lake waters.</title>
        <authorList>
            <person name="Zhang J."/>
        </authorList>
    </citation>
    <scope>NUCLEOTIDE SEQUENCE [LARGE SCALE GENOMIC DNA]</scope>
    <source>
        <strain evidence="3 4">DT12</strain>
    </source>
</reference>
<gene>
    <name evidence="3" type="ORF">OS242_05100</name>
</gene>
<feature type="signal peptide" evidence="2">
    <location>
        <begin position="1"/>
        <end position="32"/>
    </location>
</feature>
<sequence length="294" mass="30948">MQSRLFTNGRCLATALLALALVFLYLFTPAQATTPGTATLTGTMIDEYGQPLHMMTVSVSDGWSQWNGMTDEHGVYTIPDILPGSYSVLAGPDFYFDHISEYVTLAADEVRTADFVFGDGPSAEYGAVTGGVIGWDGWPIQGATVQLSSNGRVWKKQSDMSGQFAIGGLPAGSYALYVLDPMTESSVQYQNLLVKADGTVTVRAHFTQSATETAGAVAGSVTDSFGTPAAMLSVSVSNASVYYLVKTDMEGHFGVGDLEPGTYSVNVVAADGVTSQSSPVTVTTGETVQLSFAF</sequence>
<dbReference type="RefSeq" id="WP_267150574.1">
    <property type="nucleotide sequence ID" value="NZ_JAPMLT010000002.1"/>
</dbReference>
<evidence type="ECO:0000313" key="3">
    <source>
        <dbReference type="EMBL" id="MCX7569329.1"/>
    </source>
</evidence>
<dbReference type="Pfam" id="PF13620">
    <property type="entry name" value="CarboxypepD_reg"/>
    <property type="match status" value="3"/>
</dbReference>
<proteinExistence type="predicted"/>
<dbReference type="SUPFAM" id="SSF49452">
    <property type="entry name" value="Starch-binding domain-like"/>
    <property type="match status" value="3"/>
</dbReference>
<dbReference type="PANTHER" id="PTHR23303">
    <property type="entry name" value="CARBOXYPEPTIDASE REGULATORY REGION-CONTAINING"/>
    <property type="match status" value="1"/>
</dbReference>
<organism evidence="3 4">
    <name type="scientific">Tumebacillus lacus</name>
    <dbReference type="NCBI Taxonomy" id="2995335"/>
    <lineage>
        <taxon>Bacteria</taxon>
        <taxon>Bacillati</taxon>
        <taxon>Bacillota</taxon>
        <taxon>Bacilli</taxon>
        <taxon>Bacillales</taxon>
        <taxon>Alicyclobacillaceae</taxon>
        <taxon>Tumebacillus</taxon>
    </lineage>
</organism>
<evidence type="ECO:0000256" key="1">
    <source>
        <dbReference type="ARBA" id="ARBA00022729"/>
    </source>
</evidence>
<protein>
    <submittedName>
        <fullName evidence="3">Carboxypeptidase regulatory-like domain-containing protein</fullName>
    </submittedName>
</protein>
<dbReference type="PANTHER" id="PTHR23303:SF14">
    <property type="entry name" value="BOS COMPLEX SUBUNIT NOMO1-RELATED"/>
    <property type="match status" value="1"/>
</dbReference>
<keyword evidence="4" id="KW-1185">Reference proteome</keyword>
<evidence type="ECO:0000256" key="2">
    <source>
        <dbReference type="SAM" id="SignalP"/>
    </source>
</evidence>
<dbReference type="InterPro" id="IPR051417">
    <property type="entry name" value="SDr/BOS_complex"/>
</dbReference>